<organism evidence="9 10">
    <name type="scientific">Cryptosporidium andersoni</name>
    <dbReference type="NCBI Taxonomy" id="117008"/>
    <lineage>
        <taxon>Eukaryota</taxon>
        <taxon>Sar</taxon>
        <taxon>Alveolata</taxon>
        <taxon>Apicomplexa</taxon>
        <taxon>Conoidasida</taxon>
        <taxon>Coccidia</taxon>
        <taxon>Eucoccidiorida</taxon>
        <taxon>Eimeriorina</taxon>
        <taxon>Cryptosporidiidae</taxon>
        <taxon>Cryptosporidium</taxon>
    </lineage>
</organism>
<comment type="subcellular location">
    <subcellularLocation>
        <location evidence="1">Cytoplasm</location>
    </subcellularLocation>
    <subcellularLocation>
        <location evidence="2">Nucleus</location>
        <location evidence="2">Nucleolus</location>
    </subcellularLocation>
</comment>
<dbReference type="GO" id="GO:0071035">
    <property type="term" value="P:nuclear polyadenylation-dependent rRNA catabolic process"/>
    <property type="evidence" value="ECO:0007669"/>
    <property type="project" value="TreeGrafter"/>
</dbReference>
<dbReference type="InterPro" id="IPR020568">
    <property type="entry name" value="Ribosomal_Su5_D2-typ_SF"/>
</dbReference>
<dbReference type="SUPFAM" id="SSF55666">
    <property type="entry name" value="Ribonuclease PH domain 2-like"/>
    <property type="match status" value="1"/>
</dbReference>
<dbReference type="VEuPathDB" id="CryptoDB:cand_021040"/>
<dbReference type="Pfam" id="PF03725">
    <property type="entry name" value="RNase_PH_C"/>
    <property type="match status" value="1"/>
</dbReference>
<dbReference type="InterPro" id="IPR036345">
    <property type="entry name" value="ExoRNase_PH_dom2_sf"/>
</dbReference>
<name>A0A1J4MSB3_9CRYT</name>
<dbReference type="InterPro" id="IPR015847">
    <property type="entry name" value="ExoRNase_PH_dom2"/>
</dbReference>
<dbReference type="InterPro" id="IPR050590">
    <property type="entry name" value="Exosome_comp_Rrp42_subfam"/>
</dbReference>
<reference evidence="9 10" key="1">
    <citation type="submission" date="2016-10" db="EMBL/GenBank/DDBJ databases">
        <title>Reductive evolution of mitochondrial metabolism and differential evolution of invasion-related proteins in Cryptosporidium.</title>
        <authorList>
            <person name="Liu S."/>
            <person name="Roellig D.M."/>
            <person name="Guo Y."/>
            <person name="Li N."/>
            <person name="Frace M.A."/>
            <person name="Tang K."/>
            <person name="Zhang L."/>
            <person name="Feng Y."/>
            <person name="Xiao L."/>
        </authorList>
    </citation>
    <scope>NUCLEOTIDE SEQUENCE [LARGE SCALE GENOMIC DNA]</scope>
    <source>
        <strain evidence="9">30847</strain>
    </source>
</reference>
<dbReference type="Gene3D" id="3.30.230.70">
    <property type="entry name" value="GHMP Kinase, N-terminal domain"/>
    <property type="match status" value="1"/>
</dbReference>
<dbReference type="InterPro" id="IPR001247">
    <property type="entry name" value="ExoRNase_PH_dom1"/>
</dbReference>
<evidence type="ECO:0000256" key="6">
    <source>
        <dbReference type="ARBA" id="ARBA00042523"/>
    </source>
</evidence>
<dbReference type="PANTHER" id="PTHR11097">
    <property type="entry name" value="EXOSOME COMPLEX EXONUCLEASE RIBOSOMAL RNA PROCESSING PROTEIN"/>
    <property type="match status" value="1"/>
</dbReference>
<dbReference type="GO" id="GO:0034476">
    <property type="term" value="P:U5 snRNA 3'-end processing"/>
    <property type="evidence" value="ECO:0007669"/>
    <property type="project" value="TreeGrafter"/>
</dbReference>
<feature type="domain" description="Exoribonuclease phosphorolytic" evidence="8">
    <location>
        <begin position="190"/>
        <end position="237"/>
    </location>
</feature>
<accession>A0A1J4MSB3</accession>
<dbReference type="Pfam" id="PF01138">
    <property type="entry name" value="RNase_PH"/>
    <property type="match status" value="1"/>
</dbReference>
<comment type="caution">
    <text evidence="9">The sequence shown here is derived from an EMBL/GenBank/DDBJ whole genome shotgun (WGS) entry which is preliminary data.</text>
</comment>
<evidence type="ECO:0000313" key="9">
    <source>
        <dbReference type="EMBL" id="OII77122.1"/>
    </source>
</evidence>
<comment type="similarity">
    <text evidence="3">Belongs to the RNase PH family.</text>
</comment>
<feature type="domain" description="Exoribonuclease phosphorolytic" evidence="7">
    <location>
        <begin position="31"/>
        <end position="156"/>
    </location>
</feature>
<dbReference type="GO" id="GO:0005730">
    <property type="term" value="C:nucleolus"/>
    <property type="evidence" value="ECO:0007669"/>
    <property type="project" value="UniProtKB-SubCell"/>
</dbReference>
<sequence>MDNFISVSEQFFLENGIEQGIRNDGRDIFDFRIPSVELGVITSANGSARIRNDEVDILTTIKCEVSSPTKNPTWGDIIINIDCPINDKNDEDYTLDLSNTIKDLCFNNFDLSKLCILSSYLCWNIFIDIMIISNGGNLLDWLVFSIHCALRNSRIPQVTAKVEIEDGEEKSNLQVNPLIEEGIPFPIKGIPLVTTAGYIRNKIVWDMNIQEEACAKAIIAISVDEYGHCCGIKKLNSVCFEFPLIKTLISSANVISNTLFNILDKFFNKVEP</sequence>
<dbReference type="EMBL" id="LRBS01000045">
    <property type="protein sequence ID" value="OII77122.1"/>
    <property type="molecule type" value="Genomic_DNA"/>
</dbReference>
<keyword evidence="10" id="KW-1185">Reference proteome</keyword>
<dbReference type="OrthoDB" id="272245at2759"/>
<dbReference type="GeneID" id="92366288"/>
<dbReference type="CDD" id="cd11367">
    <property type="entry name" value="RNase_PH_RRP42"/>
    <property type="match status" value="1"/>
</dbReference>
<keyword evidence="4" id="KW-0963">Cytoplasm</keyword>
<evidence type="ECO:0000256" key="5">
    <source>
        <dbReference type="ARBA" id="ARBA00022835"/>
    </source>
</evidence>
<dbReference type="AlphaFoldDB" id="A0A1J4MSB3"/>
<evidence type="ECO:0000259" key="7">
    <source>
        <dbReference type="Pfam" id="PF01138"/>
    </source>
</evidence>
<evidence type="ECO:0000313" key="10">
    <source>
        <dbReference type="Proteomes" id="UP000186804"/>
    </source>
</evidence>
<keyword evidence="5" id="KW-0271">Exosome</keyword>
<proteinExistence type="inferred from homology"/>
<dbReference type="GO" id="GO:0071038">
    <property type="term" value="P:TRAMP-dependent tRNA surveillance pathway"/>
    <property type="evidence" value="ECO:0007669"/>
    <property type="project" value="TreeGrafter"/>
</dbReference>
<dbReference type="GO" id="GO:0000177">
    <property type="term" value="C:cytoplasmic exosome (RNase complex)"/>
    <property type="evidence" value="ECO:0007669"/>
    <property type="project" value="TreeGrafter"/>
</dbReference>
<dbReference type="GO" id="GO:0000467">
    <property type="term" value="P:exonucleolytic trimming to generate mature 3'-end of 5.8S rRNA from tricistronic rRNA transcript (SSU-rRNA, 5.8S rRNA, LSU-rRNA)"/>
    <property type="evidence" value="ECO:0007669"/>
    <property type="project" value="TreeGrafter"/>
</dbReference>
<dbReference type="PANTHER" id="PTHR11097:SF8">
    <property type="entry name" value="EXOSOME COMPLEX COMPONENT RRP42"/>
    <property type="match status" value="1"/>
</dbReference>
<dbReference type="GO" id="GO:0034473">
    <property type="term" value="P:U1 snRNA 3'-end processing"/>
    <property type="evidence" value="ECO:0007669"/>
    <property type="project" value="TreeGrafter"/>
</dbReference>
<dbReference type="GO" id="GO:0016075">
    <property type="term" value="P:rRNA catabolic process"/>
    <property type="evidence" value="ECO:0007669"/>
    <property type="project" value="TreeGrafter"/>
</dbReference>
<dbReference type="RefSeq" id="XP_067068968.1">
    <property type="nucleotide sequence ID" value="XM_067212334.1"/>
</dbReference>
<evidence type="ECO:0000259" key="8">
    <source>
        <dbReference type="Pfam" id="PF03725"/>
    </source>
</evidence>
<evidence type="ECO:0000256" key="4">
    <source>
        <dbReference type="ARBA" id="ARBA00022490"/>
    </source>
</evidence>
<dbReference type="GO" id="GO:0071028">
    <property type="term" value="P:nuclear mRNA surveillance"/>
    <property type="evidence" value="ECO:0007669"/>
    <property type="project" value="TreeGrafter"/>
</dbReference>
<gene>
    <name evidence="9" type="ORF">cand_021040</name>
</gene>
<dbReference type="SUPFAM" id="SSF54211">
    <property type="entry name" value="Ribosomal protein S5 domain 2-like"/>
    <property type="match status" value="1"/>
</dbReference>
<protein>
    <recommendedName>
        <fullName evidence="6">Ribosomal RNA-processing protein 42</fullName>
    </recommendedName>
</protein>
<dbReference type="Proteomes" id="UP000186804">
    <property type="component" value="Unassembled WGS sequence"/>
</dbReference>
<evidence type="ECO:0000256" key="2">
    <source>
        <dbReference type="ARBA" id="ARBA00004604"/>
    </source>
</evidence>
<evidence type="ECO:0000256" key="1">
    <source>
        <dbReference type="ARBA" id="ARBA00004496"/>
    </source>
</evidence>
<dbReference type="GO" id="GO:0035925">
    <property type="term" value="F:mRNA 3'-UTR AU-rich region binding"/>
    <property type="evidence" value="ECO:0007669"/>
    <property type="project" value="TreeGrafter"/>
</dbReference>
<dbReference type="GO" id="GO:0034475">
    <property type="term" value="P:U4 snRNA 3'-end processing"/>
    <property type="evidence" value="ECO:0007669"/>
    <property type="project" value="TreeGrafter"/>
</dbReference>
<dbReference type="InterPro" id="IPR027408">
    <property type="entry name" value="PNPase/RNase_PH_dom_sf"/>
</dbReference>
<dbReference type="GO" id="GO:0000176">
    <property type="term" value="C:nuclear exosome (RNase complex)"/>
    <property type="evidence" value="ECO:0007669"/>
    <property type="project" value="TreeGrafter"/>
</dbReference>
<evidence type="ECO:0000256" key="3">
    <source>
        <dbReference type="ARBA" id="ARBA00006678"/>
    </source>
</evidence>